<evidence type="ECO:0000256" key="1">
    <source>
        <dbReference type="SAM" id="MobiDB-lite"/>
    </source>
</evidence>
<gene>
    <name evidence="2" type="ORF">RRG08_031267</name>
</gene>
<comment type="caution">
    <text evidence="2">The sequence shown here is derived from an EMBL/GenBank/DDBJ whole genome shotgun (WGS) entry which is preliminary data.</text>
</comment>
<accession>A0AAE1DZD0</accession>
<evidence type="ECO:0000313" key="2">
    <source>
        <dbReference type="EMBL" id="KAK3788611.1"/>
    </source>
</evidence>
<name>A0AAE1DZD0_9GAST</name>
<protein>
    <submittedName>
        <fullName evidence="2">Uncharacterized protein</fullName>
    </submittedName>
</protein>
<dbReference type="EMBL" id="JAWDGP010001753">
    <property type="protein sequence ID" value="KAK3788611.1"/>
    <property type="molecule type" value="Genomic_DNA"/>
</dbReference>
<reference evidence="2" key="1">
    <citation type="journal article" date="2023" name="G3 (Bethesda)">
        <title>A reference genome for the long-term kleptoplast-retaining sea slug Elysia crispata morphotype clarki.</title>
        <authorList>
            <person name="Eastman K.E."/>
            <person name="Pendleton A.L."/>
            <person name="Shaikh M.A."/>
            <person name="Suttiyut T."/>
            <person name="Ogas R."/>
            <person name="Tomko P."/>
            <person name="Gavelis G."/>
            <person name="Widhalm J.R."/>
            <person name="Wisecaver J.H."/>
        </authorList>
    </citation>
    <scope>NUCLEOTIDE SEQUENCE</scope>
    <source>
        <strain evidence="2">ECLA1</strain>
    </source>
</reference>
<dbReference type="AlphaFoldDB" id="A0AAE1DZD0"/>
<proteinExistence type="predicted"/>
<organism evidence="2 3">
    <name type="scientific">Elysia crispata</name>
    <name type="common">lettuce slug</name>
    <dbReference type="NCBI Taxonomy" id="231223"/>
    <lineage>
        <taxon>Eukaryota</taxon>
        <taxon>Metazoa</taxon>
        <taxon>Spiralia</taxon>
        <taxon>Lophotrochozoa</taxon>
        <taxon>Mollusca</taxon>
        <taxon>Gastropoda</taxon>
        <taxon>Heterobranchia</taxon>
        <taxon>Euthyneura</taxon>
        <taxon>Panpulmonata</taxon>
        <taxon>Sacoglossa</taxon>
        <taxon>Placobranchoidea</taxon>
        <taxon>Plakobranchidae</taxon>
        <taxon>Elysia</taxon>
    </lineage>
</organism>
<dbReference type="Proteomes" id="UP001283361">
    <property type="component" value="Unassembled WGS sequence"/>
</dbReference>
<keyword evidence="3" id="KW-1185">Reference proteome</keyword>
<feature type="region of interest" description="Disordered" evidence="1">
    <location>
        <begin position="99"/>
        <end position="135"/>
    </location>
</feature>
<sequence length="162" mass="18529">MAARYEKRKEEHYLCARRRGEKEAGKDVSMALDTKWALKISIVKCLRYGDAKSGREMKAFGAEVFTFFYMVLEECQETCVSRQTRDRVIRWNFSLPSAMTQPEDEARTQELSPTELFAGSEHDKKRQLAGSADSYRVAEQKQLVCSIDSRQSAGDNGGQEFH</sequence>
<evidence type="ECO:0000313" key="3">
    <source>
        <dbReference type="Proteomes" id="UP001283361"/>
    </source>
</evidence>